<dbReference type="Gene3D" id="3.30.70.240">
    <property type="match status" value="1"/>
</dbReference>
<dbReference type="GO" id="GO:0042254">
    <property type="term" value="P:ribosome biogenesis"/>
    <property type="evidence" value="ECO:0007669"/>
    <property type="project" value="InterPro"/>
</dbReference>
<evidence type="ECO:0000259" key="2">
    <source>
        <dbReference type="Pfam" id="PF09377"/>
    </source>
</evidence>
<dbReference type="InterPro" id="IPR039100">
    <property type="entry name" value="Sdo1/SBDS-like"/>
</dbReference>
<feature type="domain" description="Ribosome maturation protein SDO1/SBDS central" evidence="2">
    <location>
        <begin position="67"/>
        <end position="119"/>
    </location>
</feature>
<organism evidence="3 4">
    <name type="scientific">Eptatretus burgeri</name>
    <name type="common">Inshore hagfish</name>
    <dbReference type="NCBI Taxonomy" id="7764"/>
    <lineage>
        <taxon>Eukaryota</taxon>
        <taxon>Metazoa</taxon>
        <taxon>Chordata</taxon>
        <taxon>Craniata</taxon>
        <taxon>Vertebrata</taxon>
        <taxon>Cyclostomata</taxon>
        <taxon>Myxini</taxon>
        <taxon>Myxiniformes</taxon>
        <taxon>Myxinidae</taxon>
        <taxon>Eptatretinae</taxon>
        <taxon>Eptatretus</taxon>
    </lineage>
</organism>
<comment type="similarity">
    <text evidence="1">Belongs to the SDO1/SBDS family.</text>
</comment>
<sequence length="211" mass="24460">MKPVGCCWKNKCILEEWRARVRGRMSRGDSKHKDTMMAFGTKDTTEICRKLLGKSRVCKCQRVSRQHFINPTSERLYPPGEVELAVMDIHFTVKPGWSRKQQALEVIRRIKETVPIEIALMHLRVQVGGANAKWLCQCIMPLIKVVDSKKWDEDLLEIECLADDPDSFRELSEMLGLSEHPRCQGKSKREMKVWNSYPLIPHFIAFSFLSN</sequence>
<dbReference type="Pfam" id="PF09377">
    <property type="entry name" value="SBDS_domain_II"/>
    <property type="match status" value="1"/>
</dbReference>
<dbReference type="SUPFAM" id="SSF109728">
    <property type="entry name" value="Hypothetical protein AF0491, middle domain"/>
    <property type="match status" value="1"/>
</dbReference>
<dbReference type="PANTHER" id="PTHR10927">
    <property type="entry name" value="RIBOSOME MATURATION PROTEIN SBDS"/>
    <property type="match status" value="1"/>
</dbReference>
<evidence type="ECO:0000313" key="3">
    <source>
        <dbReference type="Ensembl" id="ENSEBUP00000014542.1"/>
    </source>
</evidence>
<evidence type="ECO:0000313" key="4">
    <source>
        <dbReference type="Proteomes" id="UP000694388"/>
    </source>
</evidence>
<dbReference type="Proteomes" id="UP000694388">
    <property type="component" value="Unplaced"/>
</dbReference>
<accession>A0A8C4QFD1</accession>
<dbReference type="Ensembl" id="ENSEBUT00000015118.1">
    <property type="protein sequence ID" value="ENSEBUP00000014542.1"/>
    <property type="gene ID" value="ENSEBUG00000009167.1"/>
</dbReference>
<name>A0A8C4QFD1_EPTBU</name>
<dbReference type="PANTHER" id="PTHR10927:SF1">
    <property type="entry name" value="RIBOSOME MATURATION PROTEIN SBDS"/>
    <property type="match status" value="1"/>
</dbReference>
<reference evidence="3" key="2">
    <citation type="submission" date="2025-09" db="UniProtKB">
        <authorList>
            <consortium name="Ensembl"/>
        </authorList>
    </citation>
    <scope>IDENTIFICATION</scope>
</reference>
<keyword evidence="4" id="KW-1185">Reference proteome</keyword>
<evidence type="ECO:0000256" key="1">
    <source>
        <dbReference type="ARBA" id="ARBA00007433"/>
    </source>
</evidence>
<proteinExistence type="inferred from homology"/>
<dbReference type="InterPro" id="IPR037188">
    <property type="entry name" value="Sdo1/SBDS_central_sf"/>
</dbReference>
<dbReference type="InterPro" id="IPR018978">
    <property type="entry name" value="SDO1/SBDS_central"/>
</dbReference>
<dbReference type="Gene3D" id="1.10.10.900">
    <property type="entry name" value="SBDS protein C-terminal domain, subdomain 1"/>
    <property type="match status" value="1"/>
</dbReference>
<reference evidence="3" key="1">
    <citation type="submission" date="2025-08" db="UniProtKB">
        <authorList>
            <consortium name="Ensembl"/>
        </authorList>
    </citation>
    <scope>IDENTIFICATION</scope>
</reference>
<dbReference type="AlphaFoldDB" id="A0A8C4QFD1"/>
<protein>
    <recommendedName>
        <fullName evidence="2">Ribosome maturation protein SDO1/SBDS central domain-containing protein</fullName>
    </recommendedName>
</protein>